<feature type="transmembrane region" description="Helical" evidence="8">
    <location>
        <begin position="38"/>
        <end position="59"/>
    </location>
</feature>
<feature type="transmembrane region" description="Helical" evidence="8">
    <location>
        <begin position="12"/>
        <end position="31"/>
    </location>
</feature>
<accession>A0A2W5XG94</accession>
<feature type="domain" description="Glycine transporter" evidence="9">
    <location>
        <begin position="14"/>
        <end position="86"/>
    </location>
</feature>
<dbReference type="Pfam" id="PF03458">
    <property type="entry name" value="Gly_transporter"/>
    <property type="match status" value="2"/>
</dbReference>
<protein>
    <submittedName>
        <fullName evidence="10">Trimeric intracellular cation channel family protein</fullName>
    </submittedName>
</protein>
<feature type="compositionally biased region" description="Gly residues" evidence="7">
    <location>
        <begin position="216"/>
        <end position="229"/>
    </location>
</feature>
<dbReference type="GO" id="GO:0005886">
    <property type="term" value="C:plasma membrane"/>
    <property type="evidence" value="ECO:0007669"/>
    <property type="project" value="UniProtKB-SubCell"/>
</dbReference>
<feature type="region of interest" description="Disordered" evidence="7">
    <location>
        <begin position="210"/>
        <end position="229"/>
    </location>
</feature>
<evidence type="ECO:0000256" key="5">
    <source>
        <dbReference type="ARBA" id="ARBA00022989"/>
    </source>
</evidence>
<keyword evidence="5 8" id="KW-1133">Transmembrane helix</keyword>
<dbReference type="EMBL" id="QFQZ01000004">
    <property type="protein sequence ID" value="PZR36781.1"/>
    <property type="molecule type" value="Genomic_DNA"/>
</dbReference>
<evidence type="ECO:0000256" key="2">
    <source>
        <dbReference type="ARBA" id="ARBA00008193"/>
    </source>
</evidence>
<dbReference type="AlphaFoldDB" id="A0A2W5XG94"/>
<feature type="transmembrane region" description="Helical" evidence="8">
    <location>
        <begin position="155"/>
        <end position="174"/>
    </location>
</feature>
<proteinExistence type="inferred from homology"/>
<reference evidence="10 11" key="1">
    <citation type="submission" date="2017-08" db="EMBL/GenBank/DDBJ databases">
        <title>Infants hospitalized years apart are colonized by the same room-sourced microbial strains.</title>
        <authorList>
            <person name="Brooks B."/>
            <person name="Olm M.R."/>
            <person name="Firek B.A."/>
            <person name="Baker R."/>
            <person name="Thomas B.C."/>
            <person name="Morowitz M.J."/>
            <person name="Banfield J.F."/>
        </authorList>
    </citation>
    <scope>NUCLEOTIDE SEQUENCE [LARGE SCALE GENOMIC DNA]</scope>
    <source>
        <strain evidence="10">S2_003_000_R2_4</strain>
    </source>
</reference>
<feature type="transmembrane region" description="Helical" evidence="8">
    <location>
        <begin position="71"/>
        <end position="87"/>
    </location>
</feature>
<feature type="domain" description="Glycine transporter" evidence="9">
    <location>
        <begin position="97"/>
        <end position="170"/>
    </location>
</feature>
<evidence type="ECO:0000256" key="4">
    <source>
        <dbReference type="ARBA" id="ARBA00022692"/>
    </source>
</evidence>
<evidence type="ECO:0000256" key="6">
    <source>
        <dbReference type="ARBA" id="ARBA00023136"/>
    </source>
</evidence>
<sequence length="229" mass="23799">MDVQLDPLGTALFWLDYAAAAVFGATGALAAARRKHDIITFGFFAAITGVGGGTLRDLLIGAPVFWVQRPGYIVACLAAATVVWLLGKRGWRFRALLWLDALGMAAYAVVGTAKALGLGVHPFSAVVMGVLTTAFGGVIRDVLAEEPNLLLRREIYITAALLGATVFTVLQLAGVAFWPAGIAGFAAAFGLRACAIKFGWSLPGFMGEEFPSPPAGEGGPRSGSGEGSR</sequence>
<keyword evidence="6 8" id="KW-0472">Membrane</keyword>
<dbReference type="InterPro" id="IPR005115">
    <property type="entry name" value="Gly_transporter"/>
</dbReference>
<evidence type="ECO:0000256" key="8">
    <source>
        <dbReference type="SAM" id="Phobius"/>
    </source>
</evidence>
<dbReference type="RefSeq" id="WP_304273615.1">
    <property type="nucleotide sequence ID" value="NZ_QFQZ01000004.1"/>
</dbReference>
<organism evidence="10 11">
    <name type="scientific">Caulobacter segnis</name>
    <dbReference type="NCBI Taxonomy" id="88688"/>
    <lineage>
        <taxon>Bacteria</taxon>
        <taxon>Pseudomonadati</taxon>
        <taxon>Pseudomonadota</taxon>
        <taxon>Alphaproteobacteria</taxon>
        <taxon>Caulobacterales</taxon>
        <taxon>Caulobacteraceae</taxon>
        <taxon>Caulobacter</taxon>
    </lineage>
</organism>
<comment type="subcellular location">
    <subcellularLocation>
        <location evidence="1">Cell membrane</location>
        <topology evidence="1">Multi-pass membrane protein</topology>
    </subcellularLocation>
</comment>
<keyword evidence="4 8" id="KW-0812">Transmembrane</keyword>
<feature type="transmembrane region" description="Helical" evidence="8">
    <location>
        <begin position="96"/>
        <end position="117"/>
    </location>
</feature>
<evidence type="ECO:0000256" key="1">
    <source>
        <dbReference type="ARBA" id="ARBA00004651"/>
    </source>
</evidence>
<evidence type="ECO:0000313" key="10">
    <source>
        <dbReference type="EMBL" id="PZR36781.1"/>
    </source>
</evidence>
<dbReference type="PANTHER" id="PTHR30506">
    <property type="entry name" value="INNER MEMBRANE PROTEIN"/>
    <property type="match status" value="1"/>
</dbReference>
<gene>
    <name evidence="10" type="ORF">DI526_02220</name>
</gene>
<name>A0A2W5XG94_9CAUL</name>
<dbReference type="PANTHER" id="PTHR30506:SF3">
    <property type="entry name" value="UPF0126 INNER MEMBRANE PROTEIN YADS-RELATED"/>
    <property type="match status" value="1"/>
</dbReference>
<evidence type="ECO:0000256" key="7">
    <source>
        <dbReference type="SAM" id="MobiDB-lite"/>
    </source>
</evidence>
<feature type="transmembrane region" description="Helical" evidence="8">
    <location>
        <begin position="123"/>
        <end position="143"/>
    </location>
</feature>
<comment type="similarity">
    <text evidence="2">Belongs to the UPF0126 family.</text>
</comment>
<comment type="caution">
    <text evidence="10">The sequence shown here is derived from an EMBL/GenBank/DDBJ whole genome shotgun (WGS) entry which is preliminary data.</text>
</comment>
<evidence type="ECO:0000259" key="9">
    <source>
        <dbReference type="Pfam" id="PF03458"/>
    </source>
</evidence>
<evidence type="ECO:0000256" key="3">
    <source>
        <dbReference type="ARBA" id="ARBA00022475"/>
    </source>
</evidence>
<dbReference type="Proteomes" id="UP000249393">
    <property type="component" value="Unassembled WGS sequence"/>
</dbReference>
<evidence type="ECO:0000313" key="11">
    <source>
        <dbReference type="Proteomes" id="UP000249393"/>
    </source>
</evidence>
<keyword evidence="3" id="KW-1003">Cell membrane</keyword>